<comment type="caution">
    <text evidence="1">The sequence shown here is derived from an EMBL/GenBank/DDBJ whole genome shotgun (WGS) entry which is preliminary data.</text>
</comment>
<dbReference type="Proteomes" id="UP000499080">
    <property type="component" value="Unassembled WGS sequence"/>
</dbReference>
<sequence>MLGKPCQCLNGVLESVFFRSSDRLFDVKKTVEEIVRDQLIDVAFRFILACEFNLLACIRTLWDQLPDIIKLRLRQEDRMALIAPRGLFPYYLLPQTSLSILHDLTGKRS</sequence>
<organism evidence="1 2">
    <name type="scientific">Araneus ventricosus</name>
    <name type="common">Orbweaver spider</name>
    <name type="synonym">Epeira ventricosa</name>
    <dbReference type="NCBI Taxonomy" id="182803"/>
    <lineage>
        <taxon>Eukaryota</taxon>
        <taxon>Metazoa</taxon>
        <taxon>Ecdysozoa</taxon>
        <taxon>Arthropoda</taxon>
        <taxon>Chelicerata</taxon>
        <taxon>Arachnida</taxon>
        <taxon>Araneae</taxon>
        <taxon>Araneomorphae</taxon>
        <taxon>Entelegynae</taxon>
        <taxon>Araneoidea</taxon>
        <taxon>Araneidae</taxon>
        <taxon>Araneus</taxon>
    </lineage>
</organism>
<keyword evidence="2" id="KW-1185">Reference proteome</keyword>
<dbReference type="EMBL" id="BGPR01001222">
    <property type="protein sequence ID" value="GBM48642.1"/>
    <property type="molecule type" value="Genomic_DNA"/>
</dbReference>
<proteinExistence type="predicted"/>
<evidence type="ECO:0000313" key="2">
    <source>
        <dbReference type="Proteomes" id="UP000499080"/>
    </source>
</evidence>
<evidence type="ECO:0000313" key="1">
    <source>
        <dbReference type="EMBL" id="GBM48642.1"/>
    </source>
</evidence>
<name>A0A4Y2G475_ARAVE</name>
<accession>A0A4Y2G475</accession>
<protein>
    <submittedName>
        <fullName evidence="1">Uncharacterized protein</fullName>
    </submittedName>
</protein>
<reference evidence="1 2" key="1">
    <citation type="journal article" date="2019" name="Sci. Rep.">
        <title>Orb-weaving spider Araneus ventricosus genome elucidates the spidroin gene catalogue.</title>
        <authorList>
            <person name="Kono N."/>
            <person name="Nakamura H."/>
            <person name="Ohtoshi R."/>
            <person name="Moran D.A.P."/>
            <person name="Shinohara A."/>
            <person name="Yoshida Y."/>
            <person name="Fujiwara M."/>
            <person name="Mori M."/>
            <person name="Tomita M."/>
            <person name="Arakawa K."/>
        </authorList>
    </citation>
    <scope>NUCLEOTIDE SEQUENCE [LARGE SCALE GENOMIC DNA]</scope>
</reference>
<dbReference type="AlphaFoldDB" id="A0A4Y2G475"/>
<dbReference type="OrthoDB" id="6472660at2759"/>
<gene>
    <name evidence="1" type="ORF">AVEN_135014_1</name>
</gene>